<dbReference type="Proteomes" id="UP000663854">
    <property type="component" value="Unassembled WGS sequence"/>
</dbReference>
<feature type="domain" description="AMP-dependent synthetase/ligase" evidence="1">
    <location>
        <begin position="1"/>
        <end position="67"/>
    </location>
</feature>
<accession>A0A815HBX8</accession>
<sequence>MYGPAECTLGSIYHRVSSTDIESGLIPIGVPFPGMQARILDQYYQPVLVGQVGELFLDGVQRFPGYYERPDLTERAHYGSFYRTGDLVRQDPTTGQLYYLGRQDFQIKLRGQRIELGEIERCLLKLASSCVVIKFDEHLVAYVQGKNIDLDELRGH</sequence>
<evidence type="ECO:0000259" key="1">
    <source>
        <dbReference type="Pfam" id="PF00501"/>
    </source>
</evidence>
<dbReference type="Gene3D" id="3.40.50.12780">
    <property type="entry name" value="N-terminal domain of ligase-like"/>
    <property type="match status" value="1"/>
</dbReference>
<organism evidence="2 4">
    <name type="scientific">Rotaria sordida</name>
    <dbReference type="NCBI Taxonomy" id="392033"/>
    <lineage>
        <taxon>Eukaryota</taxon>
        <taxon>Metazoa</taxon>
        <taxon>Spiralia</taxon>
        <taxon>Gnathifera</taxon>
        <taxon>Rotifera</taxon>
        <taxon>Eurotatoria</taxon>
        <taxon>Bdelloidea</taxon>
        <taxon>Philodinida</taxon>
        <taxon>Philodinidae</taxon>
        <taxon>Rotaria</taxon>
    </lineage>
</organism>
<dbReference type="InterPro" id="IPR045851">
    <property type="entry name" value="AMP-bd_C_sf"/>
</dbReference>
<comment type="caution">
    <text evidence="2">The sequence shown here is derived from an EMBL/GenBank/DDBJ whole genome shotgun (WGS) entry which is preliminary data.</text>
</comment>
<dbReference type="PANTHER" id="PTHR45527:SF1">
    <property type="entry name" value="FATTY ACID SYNTHASE"/>
    <property type="match status" value="1"/>
</dbReference>
<evidence type="ECO:0000313" key="2">
    <source>
        <dbReference type="EMBL" id="CAF1351918.1"/>
    </source>
</evidence>
<dbReference type="SUPFAM" id="SSF56801">
    <property type="entry name" value="Acetyl-CoA synthetase-like"/>
    <property type="match status" value="1"/>
</dbReference>
<evidence type="ECO:0000313" key="3">
    <source>
        <dbReference type="EMBL" id="CAF1602365.1"/>
    </source>
</evidence>
<dbReference type="InterPro" id="IPR042099">
    <property type="entry name" value="ANL_N_sf"/>
</dbReference>
<dbReference type="GO" id="GO:0005737">
    <property type="term" value="C:cytoplasm"/>
    <property type="evidence" value="ECO:0007669"/>
    <property type="project" value="TreeGrafter"/>
</dbReference>
<dbReference type="GO" id="GO:0031177">
    <property type="term" value="F:phosphopantetheine binding"/>
    <property type="evidence" value="ECO:0007669"/>
    <property type="project" value="TreeGrafter"/>
</dbReference>
<gene>
    <name evidence="3" type="ORF">JXQ802_LOCUS48459</name>
    <name evidence="2" type="ORF">PYM288_LOCUS32439</name>
</gene>
<protein>
    <recommendedName>
        <fullName evidence="1">AMP-dependent synthetase/ligase domain-containing protein</fullName>
    </recommendedName>
</protein>
<name>A0A815HBX8_9BILA</name>
<feature type="non-terminal residue" evidence="2">
    <location>
        <position position="156"/>
    </location>
</feature>
<keyword evidence="5" id="KW-1185">Reference proteome</keyword>
<dbReference type="Proteomes" id="UP000663870">
    <property type="component" value="Unassembled WGS sequence"/>
</dbReference>
<dbReference type="EMBL" id="CAJNOH010003879">
    <property type="protein sequence ID" value="CAF1351918.1"/>
    <property type="molecule type" value="Genomic_DNA"/>
</dbReference>
<dbReference type="GO" id="GO:0044550">
    <property type="term" value="P:secondary metabolite biosynthetic process"/>
    <property type="evidence" value="ECO:0007669"/>
    <property type="project" value="TreeGrafter"/>
</dbReference>
<reference evidence="2" key="1">
    <citation type="submission" date="2021-02" db="EMBL/GenBank/DDBJ databases">
        <authorList>
            <person name="Nowell W R."/>
        </authorList>
    </citation>
    <scope>NUCLEOTIDE SEQUENCE</scope>
</reference>
<dbReference type="EMBL" id="CAJNOL010005260">
    <property type="protein sequence ID" value="CAF1602365.1"/>
    <property type="molecule type" value="Genomic_DNA"/>
</dbReference>
<dbReference type="AlphaFoldDB" id="A0A815HBX8"/>
<dbReference type="GO" id="GO:0043041">
    <property type="term" value="P:amino acid activation for nonribosomal peptide biosynthetic process"/>
    <property type="evidence" value="ECO:0007669"/>
    <property type="project" value="TreeGrafter"/>
</dbReference>
<dbReference type="Pfam" id="PF00501">
    <property type="entry name" value="AMP-binding"/>
    <property type="match status" value="1"/>
</dbReference>
<proteinExistence type="predicted"/>
<dbReference type="PANTHER" id="PTHR45527">
    <property type="entry name" value="NONRIBOSOMAL PEPTIDE SYNTHETASE"/>
    <property type="match status" value="1"/>
</dbReference>
<evidence type="ECO:0000313" key="4">
    <source>
        <dbReference type="Proteomes" id="UP000663854"/>
    </source>
</evidence>
<dbReference type="Gene3D" id="3.30.300.30">
    <property type="match status" value="1"/>
</dbReference>
<dbReference type="InterPro" id="IPR000873">
    <property type="entry name" value="AMP-dep_synth/lig_dom"/>
</dbReference>
<evidence type="ECO:0000313" key="5">
    <source>
        <dbReference type="Proteomes" id="UP000663870"/>
    </source>
</evidence>